<organism evidence="1 2">
    <name type="scientific">Ovis ammon polii x Ovis aries</name>
    <dbReference type="NCBI Taxonomy" id="2918886"/>
    <lineage>
        <taxon>Eukaryota</taxon>
        <taxon>Metazoa</taxon>
        <taxon>Chordata</taxon>
        <taxon>Craniata</taxon>
        <taxon>Vertebrata</taxon>
        <taxon>Euteleostomi</taxon>
        <taxon>Mammalia</taxon>
        <taxon>Eutheria</taxon>
        <taxon>Laurasiatheria</taxon>
        <taxon>Artiodactyla</taxon>
        <taxon>Ruminantia</taxon>
        <taxon>Pecora</taxon>
        <taxon>Bovidae</taxon>
        <taxon>Caprinae</taxon>
        <taxon>Ovis</taxon>
    </lineage>
</organism>
<reference evidence="1" key="1">
    <citation type="submission" date="2022-03" db="EMBL/GenBank/DDBJ databases">
        <title>Genomic analyses of argali, domestic sheep and their hybrids provide insights into chromosomal evolution, heterosis and genetic basis of agronomic traits.</title>
        <authorList>
            <person name="Li M."/>
        </authorList>
    </citation>
    <scope>NUCLEOTIDE SEQUENCE</scope>
    <source>
        <strain evidence="1">F1 hybrid</strain>
    </source>
</reference>
<accession>A0ACB9U8I6</accession>
<keyword evidence="2" id="KW-1185">Reference proteome</keyword>
<dbReference type="Proteomes" id="UP001057279">
    <property type="component" value="Linkage Group LG22"/>
</dbReference>
<dbReference type="EMBL" id="CM043047">
    <property type="protein sequence ID" value="KAI4560955.1"/>
    <property type="molecule type" value="Genomic_DNA"/>
</dbReference>
<sequence length="366" mass="40703">MPTSLTAGQNCFRHSLIGRVVKHWNVLLNWAVECHTQKYLLENIKQLNMILTFDDLVGQPLDVLNDFELLCSGAVTIHPVDSHPLVVSEIYMDDGIGIGWVVGAEWSIGNHSYVRFGTRPGPVCKESSTLAFFPHFERLDALVCLFTMTLIYFIRPARVTTEALTPSVVRVTYLSSFKRLGIGNSLISLVSLLKCYHKTTRMIDELFRKANRAEDSSVSGKCKHAATFCFARLHLDVNKLQSPVEPLNLFFASDSPRSDLIVKTSVVGLEWLCTQACGEQRCKGRKNVFMLLLRGSDVVAMVLCMQYPVAEEKEPNIEFRLKTNLGHTPVLGTAFPSSLVVRTSLESSVSITDVPVSFHCPVPGAL</sequence>
<name>A0ACB9U8I6_9CETA</name>
<protein>
    <submittedName>
        <fullName evidence="1">Uncharacterized protein</fullName>
    </submittedName>
</protein>
<evidence type="ECO:0000313" key="1">
    <source>
        <dbReference type="EMBL" id="KAI4560955.1"/>
    </source>
</evidence>
<gene>
    <name evidence="1" type="ORF">MJG53_017584</name>
</gene>
<comment type="caution">
    <text evidence="1">The sequence shown here is derived from an EMBL/GenBank/DDBJ whole genome shotgun (WGS) entry which is preliminary data.</text>
</comment>
<proteinExistence type="predicted"/>
<evidence type="ECO:0000313" key="2">
    <source>
        <dbReference type="Proteomes" id="UP001057279"/>
    </source>
</evidence>